<sequence length="298" mass="32154">MTSVSLVLGSGGARGYAHIGVIEVLEARGYHINCIAGSSMGALVGGLYAAGALKEYTEWVEGLSRLQILRLLDLTFGIGAIRGDKLFQRIREMAGDPDIESLPIPFTAVATDIVHQKEVWFQRGSLQAAIRASAAVPGVFTPVVDAHRVLVDGGVLNPLPIIPTVATRSDLIIAVDLNGSPVMPDIELPKGDEPVEGDLFAQSSVDEKISDDGRVVQLLHGEAEGKIKLDSNLDVIMSSLEVMQGALTQYKVAGYRPDLLMNIPTEICRFHDFHRASEVIDEGRRVATECLDKIERCS</sequence>
<dbReference type="RefSeq" id="WP_201350185.1">
    <property type="nucleotide sequence ID" value="NZ_AP014546.1"/>
</dbReference>
<comment type="caution">
    <text evidence="4">Lacks conserved residue(s) required for the propagation of feature annotation.</text>
</comment>
<evidence type="ECO:0000256" key="2">
    <source>
        <dbReference type="ARBA" id="ARBA00022963"/>
    </source>
</evidence>
<dbReference type="Proteomes" id="UP000595332">
    <property type="component" value="Chromosome"/>
</dbReference>
<dbReference type="GO" id="GO:0016042">
    <property type="term" value="P:lipid catabolic process"/>
    <property type="evidence" value="ECO:0007669"/>
    <property type="project" value="UniProtKB-UniRule"/>
</dbReference>
<feature type="domain" description="PNPLA" evidence="5">
    <location>
        <begin position="6"/>
        <end position="165"/>
    </location>
</feature>
<dbReference type="InterPro" id="IPR016035">
    <property type="entry name" value="Acyl_Trfase/lysoPLipase"/>
</dbReference>
<reference evidence="6 7" key="1">
    <citation type="journal article" date="2008" name="Int. J. Syst. Evol. Microbiol.">
        <title>Neptunomonas japonica sp. nov., an Osedax japonicus symbiont-like bacterium isolated from sediment adjacent to sperm whale carcasses off Kagoshima, Japan.</title>
        <authorList>
            <person name="Miyazaki M."/>
            <person name="Nogi Y."/>
            <person name="Fujiwara Y."/>
            <person name="Kawato M."/>
            <person name="Kubokawa K."/>
            <person name="Horikoshi K."/>
        </authorList>
    </citation>
    <scope>NUCLEOTIDE SEQUENCE [LARGE SCALE GENOMIC DNA]</scope>
    <source>
        <strain evidence="6 7">JAMM 1380</strain>
    </source>
</reference>
<dbReference type="InterPro" id="IPR050301">
    <property type="entry name" value="NTE"/>
</dbReference>
<dbReference type="PANTHER" id="PTHR14226">
    <property type="entry name" value="NEUROPATHY TARGET ESTERASE/SWISS CHEESE D.MELANOGASTER"/>
    <property type="match status" value="1"/>
</dbReference>
<dbReference type="EMBL" id="AP014546">
    <property type="protein sequence ID" value="BBB29578.1"/>
    <property type="molecule type" value="Genomic_DNA"/>
</dbReference>
<evidence type="ECO:0000256" key="1">
    <source>
        <dbReference type="ARBA" id="ARBA00022801"/>
    </source>
</evidence>
<feature type="short sequence motif" description="GXSXG" evidence="4">
    <location>
        <begin position="37"/>
        <end position="41"/>
    </location>
</feature>
<dbReference type="PROSITE" id="PS51635">
    <property type="entry name" value="PNPLA"/>
    <property type="match status" value="1"/>
</dbReference>
<dbReference type="GO" id="GO:0016787">
    <property type="term" value="F:hydrolase activity"/>
    <property type="evidence" value="ECO:0007669"/>
    <property type="project" value="UniProtKB-UniRule"/>
</dbReference>
<feature type="active site" description="Proton acceptor" evidence="4">
    <location>
        <position position="152"/>
    </location>
</feature>
<dbReference type="PANTHER" id="PTHR14226:SF76">
    <property type="entry name" value="NTE FAMILY PROTEIN RSSA"/>
    <property type="match status" value="1"/>
</dbReference>
<accession>A0A7R6PU88</accession>
<organism evidence="6 7">
    <name type="scientific">Neptunomonas japonica JAMM 1380</name>
    <dbReference type="NCBI Taxonomy" id="1441457"/>
    <lineage>
        <taxon>Bacteria</taxon>
        <taxon>Pseudomonadati</taxon>
        <taxon>Pseudomonadota</taxon>
        <taxon>Gammaproteobacteria</taxon>
        <taxon>Oceanospirillales</taxon>
        <taxon>Oceanospirillaceae</taxon>
        <taxon>Neptunomonas</taxon>
    </lineage>
</organism>
<evidence type="ECO:0000259" key="5">
    <source>
        <dbReference type="PROSITE" id="PS51635"/>
    </source>
</evidence>
<name>A0A7R6PU88_9GAMM</name>
<evidence type="ECO:0000313" key="7">
    <source>
        <dbReference type="Proteomes" id="UP000595332"/>
    </source>
</evidence>
<dbReference type="KEGG" id="njp:NEJAP_1626"/>
<keyword evidence="7" id="KW-1185">Reference proteome</keyword>
<feature type="active site" description="Nucleophile" evidence="4">
    <location>
        <position position="39"/>
    </location>
</feature>
<keyword evidence="2 4" id="KW-0442">Lipid degradation</keyword>
<protein>
    <submittedName>
        <fullName evidence="6">Phospholipase</fullName>
    </submittedName>
</protein>
<dbReference type="InterPro" id="IPR002641">
    <property type="entry name" value="PNPLA_dom"/>
</dbReference>
<evidence type="ECO:0000256" key="4">
    <source>
        <dbReference type="PROSITE-ProRule" id="PRU01161"/>
    </source>
</evidence>
<keyword evidence="1 4" id="KW-0378">Hydrolase</keyword>
<evidence type="ECO:0000313" key="6">
    <source>
        <dbReference type="EMBL" id="BBB29578.1"/>
    </source>
</evidence>
<gene>
    <name evidence="6" type="ORF">NEJAP_1626</name>
</gene>
<dbReference type="AlphaFoldDB" id="A0A7R6PU88"/>
<dbReference type="Gene3D" id="3.40.1090.10">
    <property type="entry name" value="Cytosolic phospholipase A2 catalytic domain"/>
    <property type="match status" value="1"/>
</dbReference>
<evidence type="ECO:0000256" key="3">
    <source>
        <dbReference type="ARBA" id="ARBA00023098"/>
    </source>
</evidence>
<proteinExistence type="predicted"/>
<dbReference type="SUPFAM" id="SSF52151">
    <property type="entry name" value="FabD/lysophospholipase-like"/>
    <property type="match status" value="1"/>
</dbReference>
<feature type="short sequence motif" description="DGA/G" evidence="4">
    <location>
        <begin position="152"/>
        <end position="154"/>
    </location>
</feature>
<dbReference type="Pfam" id="PF01734">
    <property type="entry name" value="Patatin"/>
    <property type="match status" value="1"/>
</dbReference>
<keyword evidence="3 4" id="KW-0443">Lipid metabolism</keyword>